<dbReference type="Proteomes" id="UP000266239">
    <property type="component" value="Unassembled WGS sequence"/>
</dbReference>
<protein>
    <recommendedName>
        <fullName evidence="6">Armadillo repeat-containing domain-containing protein</fullName>
    </recommendedName>
</protein>
<name>A0A397AAX7_APHAT</name>
<feature type="region of interest" description="Disordered" evidence="1">
    <location>
        <begin position="484"/>
        <end position="520"/>
    </location>
</feature>
<dbReference type="InterPro" id="IPR016024">
    <property type="entry name" value="ARM-type_fold"/>
</dbReference>
<feature type="compositionally biased region" description="Gly residues" evidence="1">
    <location>
        <begin position="544"/>
        <end position="555"/>
    </location>
</feature>
<proteinExistence type="predicted"/>
<sequence>MLHEGLAKLLPSLAKGGDGPASPVPATIFAKLLRHPHARLAICSESQALRTLFAYMSRDGHDAATIDLLSSIVCDLLVHANTRHKAVEYGLVAAVVDLARRTQWSNARLVAALLLLAASDDTRMDAVQDDSVHMLLAYLEPSSGHDVASPVTWTVVTALCHLGWHDVTRSHLHDPRVVVALVTLVLPRLLTLLQDPSAASTTPASTVLDATLLTLASLSFRPDHANTMLQHGICLALVGVATLPALPPLHRRLVCLLLRQVSHADSFHALLHVRDSRQPVLALVCTLCLHPSSGFLDDVAALDCADALCSIAAADGLAPKLVVEAMVDLHCTNTLVRVARSSAANHPTLQMCTLTLMHLSVDAGNAAAQMVAEDAVSALLHLSTFDSDVVRARTRDACSLALANLSHESPPVPSGSVLALIHLSMHGKSTTSSSPTSGGGVAHPPHITTPHHESNAAPPVYTYDEVDYATMMAAKYVADVADRQPPIPHLPTITVDPESLHASMDNPGGGSSNVTSSSAHDHDELLTAQQLVFQKIEPTDPTHLGGGGLDGGGAGLLDDLQEEHEANCDDMASPASPEPKHGDGNSDGVGSHGRAGSCSSSTTSSHDKSSRQLLNHRRTTKGLLKKRSNIAMLVVNAPGSFRAKKSSDSEIYRLKKRPSKVVGLGATSVQPLPPDVQDVVQNADDLRQQARKMGLWS</sequence>
<evidence type="ECO:0008006" key="6">
    <source>
        <dbReference type="Google" id="ProtNLM"/>
    </source>
</evidence>
<evidence type="ECO:0000313" key="5">
    <source>
        <dbReference type="Proteomes" id="UP000286510"/>
    </source>
</evidence>
<feature type="region of interest" description="Disordered" evidence="1">
    <location>
        <begin position="428"/>
        <end position="458"/>
    </location>
</feature>
<gene>
    <name evidence="2" type="ORF">DYB25_006326</name>
    <name evidence="3" type="ORF">DYB26_008336</name>
</gene>
<dbReference type="EMBL" id="QUTA01008060">
    <property type="protein sequence ID" value="RHY04950.1"/>
    <property type="molecule type" value="Genomic_DNA"/>
</dbReference>
<dbReference type="Proteomes" id="UP000286510">
    <property type="component" value="Unassembled WGS sequence"/>
</dbReference>
<evidence type="ECO:0000313" key="2">
    <source>
        <dbReference type="EMBL" id="RHY04950.1"/>
    </source>
</evidence>
<reference evidence="4 5" key="1">
    <citation type="submission" date="2018-08" db="EMBL/GenBank/DDBJ databases">
        <title>Aphanomyces genome sequencing and annotation.</title>
        <authorList>
            <person name="Minardi D."/>
            <person name="Oidtmann B."/>
            <person name="Van Der Giezen M."/>
            <person name="Studholme D.J."/>
        </authorList>
    </citation>
    <scope>NUCLEOTIDE SEQUENCE [LARGE SCALE GENOMIC DNA]</scope>
    <source>
        <strain evidence="3 5">FDL457</strain>
        <strain evidence="2 4">Yx</strain>
    </source>
</reference>
<dbReference type="AlphaFoldDB" id="A0A397AAX7"/>
<organism evidence="2 4">
    <name type="scientific">Aphanomyces astaci</name>
    <name type="common">Crayfish plague agent</name>
    <dbReference type="NCBI Taxonomy" id="112090"/>
    <lineage>
        <taxon>Eukaryota</taxon>
        <taxon>Sar</taxon>
        <taxon>Stramenopiles</taxon>
        <taxon>Oomycota</taxon>
        <taxon>Saprolegniomycetes</taxon>
        <taxon>Saprolegniales</taxon>
        <taxon>Verrucalvaceae</taxon>
        <taxon>Aphanomyces</taxon>
    </lineage>
</organism>
<feature type="region of interest" description="Disordered" evidence="1">
    <location>
        <begin position="538"/>
        <end position="557"/>
    </location>
</feature>
<dbReference type="EMBL" id="QUTF01023664">
    <property type="protein sequence ID" value="RHY86423.1"/>
    <property type="molecule type" value="Genomic_DNA"/>
</dbReference>
<evidence type="ECO:0000313" key="3">
    <source>
        <dbReference type="EMBL" id="RHY86423.1"/>
    </source>
</evidence>
<evidence type="ECO:0000256" key="1">
    <source>
        <dbReference type="SAM" id="MobiDB-lite"/>
    </source>
</evidence>
<dbReference type="SUPFAM" id="SSF48371">
    <property type="entry name" value="ARM repeat"/>
    <property type="match status" value="1"/>
</dbReference>
<dbReference type="VEuPathDB" id="FungiDB:H257_05995"/>
<feature type="region of interest" description="Disordered" evidence="1">
    <location>
        <begin position="566"/>
        <end position="622"/>
    </location>
</feature>
<dbReference type="Gene3D" id="1.25.10.10">
    <property type="entry name" value="Leucine-rich Repeat Variant"/>
    <property type="match status" value="1"/>
</dbReference>
<evidence type="ECO:0000313" key="4">
    <source>
        <dbReference type="Proteomes" id="UP000266239"/>
    </source>
</evidence>
<accession>A0A397AAX7</accession>
<comment type="caution">
    <text evidence="2">The sequence shown here is derived from an EMBL/GenBank/DDBJ whole genome shotgun (WGS) entry which is preliminary data.</text>
</comment>
<dbReference type="InterPro" id="IPR011989">
    <property type="entry name" value="ARM-like"/>
</dbReference>